<dbReference type="InterPro" id="IPR012928">
    <property type="entry name" value="Toxin_rcpt-bd_N"/>
</dbReference>
<protein>
    <recommendedName>
        <fullName evidence="2">Clostridium neurotoxin receptor binding N-terminal domain-containing protein</fullName>
    </recommendedName>
</protein>
<dbReference type="SUPFAM" id="SSF49899">
    <property type="entry name" value="Concanavalin A-like lectins/glucanases"/>
    <property type="match status" value="1"/>
</dbReference>
<dbReference type="PANTHER" id="PTHR10151">
    <property type="entry name" value="ECTONUCLEOTIDE PYROPHOSPHATASE/PHOSPHODIESTERASE"/>
    <property type="match status" value="1"/>
</dbReference>
<feature type="chain" id="PRO_5031551400" description="Clostridium neurotoxin receptor binding N-terminal domain-containing protein" evidence="1">
    <location>
        <begin position="26"/>
        <end position="689"/>
    </location>
</feature>
<dbReference type="PANTHER" id="PTHR10151:SF120">
    <property type="entry name" value="BIS(5'-ADENOSYL)-TRIPHOSPHATASE"/>
    <property type="match status" value="1"/>
</dbReference>
<dbReference type="GO" id="GO:0016787">
    <property type="term" value="F:hydrolase activity"/>
    <property type="evidence" value="ECO:0007669"/>
    <property type="project" value="UniProtKB-ARBA"/>
</dbReference>
<dbReference type="RefSeq" id="WP_169020761.1">
    <property type="nucleotide sequence ID" value="NZ_JABBMT010000022.1"/>
</dbReference>
<dbReference type="AlphaFoldDB" id="A0A7Y0HCV2"/>
<feature type="signal peptide" evidence="1">
    <location>
        <begin position="1"/>
        <end position="25"/>
    </location>
</feature>
<dbReference type="SUPFAM" id="SSF53649">
    <property type="entry name" value="Alkaline phosphatase-like"/>
    <property type="match status" value="1"/>
</dbReference>
<evidence type="ECO:0000313" key="3">
    <source>
        <dbReference type="EMBL" id="NMM41798.1"/>
    </source>
</evidence>
<keyword evidence="1" id="KW-0732">Signal</keyword>
<dbReference type="EMBL" id="JABBMT010000022">
    <property type="protein sequence ID" value="NMM41798.1"/>
    <property type="molecule type" value="Genomic_DNA"/>
</dbReference>
<organism evidence="3 4">
    <name type="scientific">Pseudoalteromonas arctica</name>
    <dbReference type="NCBI Taxonomy" id="394751"/>
    <lineage>
        <taxon>Bacteria</taxon>
        <taxon>Pseudomonadati</taxon>
        <taxon>Pseudomonadota</taxon>
        <taxon>Gammaproteobacteria</taxon>
        <taxon>Alteromonadales</taxon>
        <taxon>Pseudoalteromonadaceae</taxon>
        <taxon>Pseudoalteromonas</taxon>
    </lineage>
</organism>
<evidence type="ECO:0000256" key="1">
    <source>
        <dbReference type="SAM" id="SignalP"/>
    </source>
</evidence>
<dbReference type="Pfam" id="PF01663">
    <property type="entry name" value="Phosphodiest"/>
    <property type="match status" value="1"/>
</dbReference>
<comment type="caution">
    <text evidence="3">The sequence shown here is derived from an EMBL/GenBank/DDBJ whole genome shotgun (WGS) entry which is preliminary data.</text>
</comment>
<dbReference type="Pfam" id="PF07953">
    <property type="entry name" value="Toxin_R_bind_N"/>
    <property type="match status" value="1"/>
</dbReference>
<accession>A0A7Y0HCV2</accession>
<name>A0A7Y0HCV2_9GAMM</name>
<evidence type="ECO:0000259" key="2">
    <source>
        <dbReference type="Pfam" id="PF07953"/>
    </source>
</evidence>
<dbReference type="InterPro" id="IPR017850">
    <property type="entry name" value="Alkaline_phosphatase_core_sf"/>
</dbReference>
<sequence length="689" mass="75639">MNIRTAPFKLAVISLCSIATLSLLGCNDNNTAKYEEIAIETDEVIAIETDEVIAIETDEVIAIETDEVIAIETDEPVKKVLVLGIDGLMYDYVDDIDNSELNEPRLENFSRLTISKAFNGGYLGSHSHQATYSGPSWSSILTGQWIDGHGVASNNNQATISASIFAHLYNEDNTIDMASYVAWSPINQGHIKNDMPYVKQQVVGSQRPENTSLDTFITTRLVGELTDPDSNLDFIFTHLDEIDGAGHACGWCEAYEQTLKETDVHLGRILDAIEDRELSFNENWLVMIVSDHGHVKKGGHGGDSVVERTSLIGTNKPELMNELFANNDTQLNLADEEQNALMGYPGITAITPTTLSFLGYQIKPEQQFSSPSLIGKVGVKNTFIQIKQHRSDEAMITLNWRVAKEVETVTLYRDDVKIAQVAASDQFYDDLVSIDTVGKGTKRIVYKVVPDTGNGLTSIANFSLGEYVPISSILKKALLHASFDAVVTPFDYIAGNEPLATFDSGPFNTGQAININRQNGYLSAPIPLESNLQGSFGFWLKVNGNISSDPNIISNKNWQSGFNPGFTLSATNNTMKFNIGDGSGRADVTLPYVHNQWMYVIVAYDLVIGEIRLYINDETFGFQMAQVAAPNVKSIASEFPVNIGEGGEGNYNLLNTKLDISVADLLFFNHALVASEARSLATLQQRVIL</sequence>
<feature type="domain" description="Clostridium neurotoxin receptor binding N-terminal" evidence="2">
    <location>
        <begin position="535"/>
        <end position="621"/>
    </location>
</feature>
<dbReference type="Gene3D" id="2.60.120.200">
    <property type="match status" value="1"/>
</dbReference>
<evidence type="ECO:0000313" key="4">
    <source>
        <dbReference type="Proteomes" id="UP000570493"/>
    </source>
</evidence>
<gene>
    <name evidence="3" type="ORF">HHO47_13470</name>
</gene>
<dbReference type="InterPro" id="IPR002591">
    <property type="entry name" value="Phosphodiest/P_Trfase"/>
</dbReference>
<reference evidence="3" key="1">
    <citation type="submission" date="2020-04" db="EMBL/GenBank/DDBJ databases">
        <title>Genome Sequencing for Pseudoaltermonas arctica.</title>
        <authorList>
            <person name="Elkins N.S."/>
        </authorList>
    </citation>
    <scope>NUCLEOTIDE SEQUENCE [LARGE SCALE GENOMIC DNA]</scope>
    <source>
        <strain evidence="3">NEC-BIFX-2020_0012</strain>
    </source>
</reference>
<dbReference type="Proteomes" id="UP000570493">
    <property type="component" value="Unassembled WGS sequence"/>
</dbReference>
<keyword evidence="4" id="KW-1185">Reference proteome</keyword>
<dbReference type="PROSITE" id="PS51257">
    <property type="entry name" value="PROKAR_LIPOPROTEIN"/>
    <property type="match status" value="1"/>
</dbReference>
<dbReference type="InterPro" id="IPR013320">
    <property type="entry name" value="ConA-like_dom_sf"/>
</dbReference>
<proteinExistence type="predicted"/>
<dbReference type="Gene3D" id="3.40.720.10">
    <property type="entry name" value="Alkaline Phosphatase, subunit A"/>
    <property type="match status" value="1"/>
</dbReference>